<dbReference type="AlphaFoldDB" id="A0A8X8LEV7"/>
<dbReference type="Pfam" id="PF16344">
    <property type="entry name" value="FecR_C"/>
    <property type="match status" value="1"/>
</dbReference>
<dbReference type="EMBL" id="FNNO01000009">
    <property type="protein sequence ID" value="SDX14285.1"/>
    <property type="molecule type" value="Genomic_DNA"/>
</dbReference>
<feature type="domain" description="Protein FecR C-terminal" evidence="3">
    <location>
        <begin position="312"/>
        <end position="378"/>
    </location>
</feature>
<dbReference type="Gene3D" id="3.55.50.30">
    <property type="match status" value="1"/>
</dbReference>
<name>A0A8X8LEV7_9BACT</name>
<keyword evidence="1" id="KW-0812">Transmembrane</keyword>
<keyword evidence="1" id="KW-1133">Transmembrane helix</keyword>
<feature type="transmembrane region" description="Helical" evidence="1">
    <location>
        <begin position="78"/>
        <end position="95"/>
    </location>
</feature>
<dbReference type="PANTHER" id="PTHR30273">
    <property type="entry name" value="PERIPLASMIC SIGNAL SENSOR AND SIGMA FACTOR ACTIVATOR FECR-RELATED"/>
    <property type="match status" value="1"/>
</dbReference>
<dbReference type="InterPro" id="IPR012373">
    <property type="entry name" value="Ferrdict_sens_TM"/>
</dbReference>
<evidence type="ECO:0000259" key="3">
    <source>
        <dbReference type="Pfam" id="PF16344"/>
    </source>
</evidence>
<evidence type="ECO:0000313" key="4">
    <source>
        <dbReference type="EMBL" id="SDX14285.1"/>
    </source>
</evidence>
<gene>
    <name evidence="4" type="ORF">SAMN05444410_109165</name>
</gene>
<evidence type="ECO:0000256" key="1">
    <source>
        <dbReference type="SAM" id="Phobius"/>
    </source>
</evidence>
<reference evidence="4 5" key="1">
    <citation type="submission" date="2016-10" db="EMBL/GenBank/DDBJ databases">
        <authorList>
            <person name="Varghese N."/>
            <person name="Submissions S."/>
        </authorList>
    </citation>
    <scope>NUCLEOTIDE SEQUENCE [LARGE SCALE GENOMIC DNA]</scope>
    <source>
        <strain evidence="4 5">DSM 25353</strain>
    </source>
</reference>
<dbReference type="InterPro" id="IPR006860">
    <property type="entry name" value="FecR"/>
</dbReference>
<dbReference type="PIRSF" id="PIRSF018266">
    <property type="entry name" value="FecR"/>
    <property type="match status" value="1"/>
</dbReference>
<feature type="domain" description="FecR protein" evidence="2">
    <location>
        <begin position="174"/>
        <end position="268"/>
    </location>
</feature>
<dbReference type="Gene3D" id="2.60.120.1440">
    <property type="match status" value="1"/>
</dbReference>
<evidence type="ECO:0000313" key="5">
    <source>
        <dbReference type="Proteomes" id="UP000198711"/>
    </source>
</evidence>
<dbReference type="GO" id="GO:0016989">
    <property type="term" value="F:sigma factor antagonist activity"/>
    <property type="evidence" value="ECO:0007669"/>
    <property type="project" value="TreeGrafter"/>
</dbReference>
<organism evidence="4 5">
    <name type="scientific">Hydrobacter penzbergensis</name>
    <dbReference type="NCBI Taxonomy" id="1235997"/>
    <lineage>
        <taxon>Bacteria</taxon>
        <taxon>Pseudomonadati</taxon>
        <taxon>Bacteroidota</taxon>
        <taxon>Chitinophagia</taxon>
        <taxon>Chitinophagales</taxon>
        <taxon>Chitinophagaceae</taxon>
        <taxon>Hydrobacter</taxon>
    </lineage>
</organism>
<dbReference type="PANTHER" id="PTHR30273:SF2">
    <property type="entry name" value="PROTEIN FECR"/>
    <property type="match status" value="1"/>
</dbReference>
<dbReference type="Proteomes" id="UP000198711">
    <property type="component" value="Unassembled WGS sequence"/>
</dbReference>
<dbReference type="RefSeq" id="WP_257574922.1">
    <property type="nucleotide sequence ID" value="NZ_FNNO01000009.1"/>
</dbReference>
<keyword evidence="5" id="KW-1185">Reference proteome</keyword>
<comment type="caution">
    <text evidence="4">The sequence shown here is derived from an EMBL/GenBank/DDBJ whole genome shotgun (WGS) entry which is preliminary data.</text>
</comment>
<proteinExistence type="predicted"/>
<dbReference type="Pfam" id="PF04773">
    <property type="entry name" value="FecR"/>
    <property type="match status" value="1"/>
</dbReference>
<dbReference type="InterPro" id="IPR032508">
    <property type="entry name" value="FecR_C"/>
</dbReference>
<sequence>MTREEIIRLTERIISGEASEEEILLYNRLYDSFIAKQEIPDSFFEEKQALKEALRASIREKTGLRAPVVKNSLNWRRLAAAAVFILTASLSVYFFRHKSNMPQIAAISQKERFKNDVAPGKEGAILTLGNGKTILLDAAGNGNIASQGAIAVVKKNDMVVYEGVDHEPEIVYNTMSTPRRRQFSLVLSDGTKVWLNAASSITYPTAFTGKERKVSVSGEVYFEVAHRDDNPFIVEKGDVTVKVLGTHFNVNTYQDDHDIKITLLEGAVSVNNKTTSALIKPGQQARVADDHKIKVLKDINMEDVMAWKNGLFHFEGTRIESLMQQLARWYDIEVVYSKRTDELFYAEIPRNTNLSDVLKALELTGKVKFAIDGNKVIVNV</sequence>
<accession>A0A8X8LEV7</accession>
<protein>
    <submittedName>
        <fullName evidence="4">FecR family protein</fullName>
    </submittedName>
</protein>
<keyword evidence="1" id="KW-0472">Membrane</keyword>
<evidence type="ECO:0000259" key="2">
    <source>
        <dbReference type="Pfam" id="PF04773"/>
    </source>
</evidence>